<protein>
    <submittedName>
        <fullName evidence="2">Uncharacterized protein</fullName>
    </submittedName>
</protein>
<reference evidence="2" key="1">
    <citation type="submission" date="2023-11" db="UniProtKB">
        <authorList>
            <consortium name="WormBaseParasite"/>
        </authorList>
    </citation>
    <scope>IDENTIFICATION</scope>
</reference>
<proteinExistence type="predicted"/>
<accession>A0AA85AGW4</accession>
<evidence type="ECO:0000313" key="1">
    <source>
        <dbReference type="Proteomes" id="UP000050790"/>
    </source>
</evidence>
<evidence type="ECO:0000313" key="2">
    <source>
        <dbReference type="WBParaSite" id="SMRG1_83290.1"/>
    </source>
</evidence>
<dbReference type="WBParaSite" id="SMRG1_83290.1">
    <property type="protein sequence ID" value="SMRG1_83290.1"/>
    <property type="gene ID" value="SMRG1_83290"/>
</dbReference>
<dbReference type="Proteomes" id="UP000050790">
    <property type="component" value="Unassembled WGS sequence"/>
</dbReference>
<sequence length="69" mass="8396">MYSNVCRLIAFIEPYIEKDETADAIRAEKRRKEAKEARLHYIKQAVNSLYRGEDEYYYETDEEIDEQVW</sequence>
<organism evidence="1 2">
    <name type="scientific">Schistosoma margrebowiei</name>
    <dbReference type="NCBI Taxonomy" id="48269"/>
    <lineage>
        <taxon>Eukaryota</taxon>
        <taxon>Metazoa</taxon>
        <taxon>Spiralia</taxon>
        <taxon>Lophotrochozoa</taxon>
        <taxon>Platyhelminthes</taxon>
        <taxon>Trematoda</taxon>
        <taxon>Digenea</taxon>
        <taxon>Strigeidida</taxon>
        <taxon>Schistosomatoidea</taxon>
        <taxon>Schistosomatidae</taxon>
        <taxon>Schistosoma</taxon>
    </lineage>
</organism>
<name>A0AA85AGW4_9TREM</name>
<dbReference type="AlphaFoldDB" id="A0AA85AGW4"/>